<dbReference type="PANTHER" id="PTHR34584">
    <property type="entry name" value="NA(+)/H(+) ANTIPORTER SUBUNIT E1"/>
    <property type="match status" value="1"/>
</dbReference>
<dbReference type="NCBIfam" id="NF006520">
    <property type="entry name" value="PRK08965.1-4"/>
    <property type="match status" value="1"/>
</dbReference>
<reference evidence="7" key="2">
    <citation type="submission" date="2020-09" db="EMBL/GenBank/DDBJ databases">
        <authorList>
            <person name="Sun Q."/>
            <person name="Kim S."/>
        </authorList>
    </citation>
    <scope>NUCLEOTIDE SEQUENCE</scope>
    <source>
        <strain evidence="7">KCTC 42249</strain>
    </source>
</reference>
<accession>A0A8J3GLK8</accession>
<dbReference type="GO" id="GO:0008324">
    <property type="term" value="F:monoatomic cation transmembrane transporter activity"/>
    <property type="evidence" value="ECO:0007669"/>
    <property type="project" value="InterPro"/>
</dbReference>
<dbReference type="Proteomes" id="UP000630142">
    <property type="component" value="Unassembled WGS sequence"/>
</dbReference>
<comment type="caution">
    <text evidence="7">The sequence shown here is derived from an EMBL/GenBank/DDBJ whole genome shotgun (WGS) entry which is preliminary data.</text>
</comment>
<evidence type="ECO:0000256" key="1">
    <source>
        <dbReference type="ARBA" id="ARBA00004651"/>
    </source>
</evidence>
<dbReference type="AlphaFoldDB" id="A0A8J3GLK8"/>
<comment type="subcellular location">
    <subcellularLocation>
        <location evidence="1">Cell membrane</location>
        <topology evidence="1">Multi-pass membrane protein</topology>
    </subcellularLocation>
</comment>
<dbReference type="PANTHER" id="PTHR34584:SF1">
    <property type="entry name" value="NA(+)_H(+) ANTIPORTER SUBUNIT E1"/>
    <property type="match status" value="1"/>
</dbReference>
<evidence type="ECO:0000256" key="2">
    <source>
        <dbReference type="ARBA" id="ARBA00006228"/>
    </source>
</evidence>
<dbReference type="InterPro" id="IPR002758">
    <property type="entry name" value="Cation_antiport_E"/>
</dbReference>
<organism evidence="7 8">
    <name type="scientific">Tianweitania populi</name>
    <dbReference type="NCBI Taxonomy" id="1607949"/>
    <lineage>
        <taxon>Bacteria</taxon>
        <taxon>Pseudomonadati</taxon>
        <taxon>Pseudomonadota</taxon>
        <taxon>Alphaproteobacteria</taxon>
        <taxon>Hyphomicrobiales</taxon>
        <taxon>Phyllobacteriaceae</taxon>
        <taxon>Tianweitania</taxon>
    </lineage>
</organism>
<sequence length="162" mass="18077">MMRAVLPYPLLSLGLLVMWLLLNGLSAGHLLLGMFLALLAAKAMTALQPAKPRIRSWAPLLRLFRIVAGDIVRSNIAVAQLVLNRGHRERTSGFVTIPIDLQDRTALTVLAVIVTSTPGTAWVEYHSASGELMIHVLDLREEQDWVDLIKNRYERLLAEAFE</sequence>
<name>A0A8J3GLK8_9HYPH</name>
<reference evidence="7" key="1">
    <citation type="journal article" date="2014" name="Int. J. Syst. Evol. Microbiol.">
        <title>Complete genome sequence of Corynebacterium casei LMG S-19264T (=DSM 44701T), isolated from a smear-ripened cheese.</title>
        <authorList>
            <consortium name="US DOE Joint Genome Institute (JGI-PGF)"/>
            <person name="Walter F."/>
            <person name="Albersmeier A."/>
            <person name="Kalinowski J."/>
            <person name="Ruckert C."/>
        </authorList>
    </citation>
    <scope>NUCLEOTIDE SEQUENCE</scope>
    <source>
        <strain evidence="7">KCTC 42249</strain>
    </source>
</reference>
<dbReference type="PIRSF" id="PIRSF019239">
    <property type="entry name" value="MrpE"/>
    <property type="match status" value="1"/>
</dbReference>
<gene>
    <name evidence="7" type="primary">phaE</name>
    <name evidence="7" type="ORF">GCM10016234_29680</name>
</gene>
<evidence type="ECO:0000256" key="5">
    <source>
        <dbReference type="ARBA" id="ARBA00022989"/>
    </source>
</evidence>
<evidence type="ECO:0000256" key="6">
    <source>
        <dbReference type="ARBA" id="ARBA00023136"/>
    </source>
</evidence>
<dbReference type="RefSeq" id="WP_210312972.1">
    <property type="nucleotide sequence ID" value="NZ_BMZQ01000002.1"/>
</dbReference>
<protein>
    <submittedName>
        <fullName evidence="7">Na+/H+ antiporter subunit E</fullName>
    </submittedName>
</protein>
<keyword evidence="8" id="KW-1185">Reference proteome</keyword>
<keyword evidence="4" id="KW-0812">Transmembrane</keyword>
<dbReference type="Pfam" id="PF01899">
    <property type="entry name" value="MNHE"/>
    <property type="match status" value="1"/>
</dbReference>
<evidence type="ECO:0000256" key="3">
    <source>
        <dbReference type="ARBA" id="ARBA00022475"/>
    </source>
</evidence>
<dbReference type="GO" id="GO:0005886">
    <property type="term" value="C:plasma membrane"/>
    <property type="evidence" value="ECO:0007669"/>
    <property type="project" value="UniProtKB-SubCell"/>
</dbReference>
<proteinExistence type="inferred from homology"/>
<evidence type="ECO:0000313" key="7">
    <source>
        <dbReference type="EMBL" id="GHD18772.1"/>
    </source>
</evidence>
<comment type="similarity">
    <text evidence="2">Belongs to the CPA3 antiporters (TC 2.A.63) subunit E family.</text>
</comment>
<evidence type="ECO:0000313" key="8">
    <source>
        <dbReference type="Proteomes" id="UP000630142"/>
    </source>
</evidence>
<dbReference type="EMBL" id="BMZQ01000002">
    <property type="protein sequence ID" value="GHD18772.1"/>
    <property type="molecule type" value="Genomic_DNA"/>
</dbReference>
<evidence type="ECO:0000256" key="4">
    <source>
        <dbReference type="ARBA" id="ARBA00022692"/>
    </source>
</evidence>
<keyword evidence="5" id="KW-1133">Transmembrane helix</keyword>
<keyword evidence="3" id="KW-1003">Cell membrane</keyword>
<keyword evidence="6" id="KW-0472">Membrane</keyword>